<feature type="coiled-coil region" evidence="1">
    <location>
        <begin position="151"/>
        <end position="280"/>
    </location>
</feature>
<dbReference type="AlphaFoldDB" id="A0AAN7VAH3"/>
<accession>A0AAN7VAH3</accession>
<gene>
    <name evidence="2" type="ORF">RI129_008791</name>
</gene>
<protein>
    <submittedName>
        <fullName evidence="2">Uncharacterized protein</fullName>
    </submittedName>
</protein>
<dbReference type="Proteomes" id="UP001329430">
    <property type="component" value="Chromosome 6"/>
</dbReference>
<name>A0AAN7VAH3_9COLE</name>
<reference evidence="2 3" key="1">
    <citation type="journal article" date="2024" name="Insects">
        <title>An Improved Chromosome-Level Genome Assembly of the Firefly Pyrocoelia pectoralis.</title>
        <authorList>
            <person name="Fu X."/>
            <person name="Meyer-Rochow V.B."/>
            <person name="Ballantyne L."/>
            <person name="Zhu X."/>
        </authorList>
    </citation>
    <scope>NUCLEOTIDE SEQUENCE [LARGE SCALE GENOMIC DNA]</scope>
    <source>
        <strain evidence="2">XCY_ONT2</strain>
    </source>
</reference>
<comment type="caution">
    <text evidence="2">The sequence shown here is derived from an EMBL/GenBank/DDBJ whole genome shotgun (WGS) entry which is preliminary data.</text>
</comment>
<sequence length="510" mass="59150">MTELIVSRGDTFPRSFLDTYRTNKSARAEELYNDLKSSKSDELVLQTTDVPTVGEICHGHSENLLDTAGCMSPTEGNFLDKPDVMTLPHRQHRRRVPVYDKVDPEDSIRDIVSENDFYRFVLFKKHYDKYLHLSQKYEEARNIAYYLEEKYHEVKTERDDLLQQRENLAKRLESNESLVKEKEDEVFVQLERVVYLEEQCDKLKVEKEKCVQQKLQLEKERDRALKLLKEQAKESEINRRKLEKARQEVITHMTKMKDEKEYLERENDQLKETLEAERKGMGRYISTLQRKHSVGNSDYFHRGINELKLVAHHNAALSSQFQKAMRHLATCKRRKCSVCSYTKAAFGIPQNPKYERKLFSCLQTPFQEMCNMIKPPPSPISGEGESLSEWFRPLFNRSASPSECSSLSIPFAELAITFMDDASDSVSNCQEIDDKYKDDGISHTSQACASVRGFGSDSGFASDCCPEYKSNTASKEKFHPKSTLDEAECAKLTRTKWTASFRKLINRIKK</sequence>
<evidence type="ECO:0000313" key="2">
    <source>
        <dbReference type="EMBL" id="KAK5642624.1"/>
    </source>
</evidence>
<evidence type="ECO:0000256" key="1">
    <source>
        <dbReference type="SAM" id="Coils"/>
    </source>
</evidence>
<evidence type="ECO:0000313" key="3">
    <source>
        <dbReference type="Proteomes" id="UP001329430"/>
    </source>
</evidence>
<dbReference type="EMBL" id="JAVRBK010000006">
    <property type="protein sequence ID" value="KAK5642624.1"/>
    <property type="molecule type" value="Genomic_DNA"/>
</dbReference>
<proteinExistence type="predicted"/>
<organism evidence="2 3">
    <name type="scientific">Pyrocoelia pectoralis</name>
    <dbReference type="NCBI Taxonomy" id="417401"/>
    <lineage>
        <taxon>Eukaryota</taxon>
        <taxon>Metazoa</taxon>
        <taxon>Ecdysozoa</taxon>
        <taxon>Arthropoda</taxon>
        <taxon>Hexapoda</taxon>
        <taxon>Insecta</taxon>
        <taxon>Pterygota</taxon>
        <taxon>Neoptera</taxon>
        <taxon>Endopterygota</taxon>
        <taxon>Coleoptera</taxon>
        <taxon>Polyphaga</taxon>
        <taxon>Elateriformia</taxon>
        <taxon>Elateroidea</taxon>
        <taxon>Lampyridae</taxon>
        <taxon>Lampyrinae</taxon>
        <taxon>Pyrocoelia</taxon>
    </lineage>
</organism>
<keyword evidence="1" id="KW-0175">Coiled coil</keyword>
<keyword evidence="3" id="KW-1185">Reference proteome</keyword>